<dbReference type="EMBL" id="CAMXCT020005588">
    <property type="protein sequence ID" value="CAL1166166.1"/>
    <property type="molecule type" value="Genomic_DNA"/>
</dbReference>
<dbReference type="EMBL" id="CAMXCT010005588">
    <property type="protein sequence ID" value="CAI4012791.1"/>
    <property type="molecule type" value="Genomic_DNA"/>
</dbReference>
<reference evidence="1" key="1">
    <citation type="submission" date="2022-10" db="EMBL/GenBank/DDBJ databases">
        <authorList>
            <person name="Chen Y."/>
            <person name="Dougan E. K."/>
            <person name="Chan C."/>
            <person name="Rhodes N."/>
            <person name="Thang M."/>
        </authorList>
    </citation>
    <scope>NUCLEOTIDE SEQUENCE</scope>
</reference>
<evidence type="ECO:0000313" key="2">
    <source>
        <dbReference type="EMBL" id="CAL1166166.1"/>
    </source>
</evidence>
<sequence>MFCLLAVCRFSDAMFVTGMAISRHGGTVLIEAGTSVHKTAHSKERKTMLLPLMALGHAFRFDKSWGERWVHAMSRQFAESRKQFVLPAYSEQSNRWLTRPMTTGEGVLWLRAVIGLRCRTGDSLTTHSLKTTLLSWVTLFGLMNFDQRRVLGHHVEAGLASPLTYGRDNITPLQIIIAKLLKQIARGELDPDAPRVQRIDKEMELKDTLDDLEADHEDAVYGVHAQAHDDVEEVDDALEADEMVDKAFDGNKIYISATKADGRLKQHQVSGVLHFIGMDDKFVCGRSINGFYDDVVDDLAHDWPMCQQCRKAMGEETISTYLET</sequence>
<evidence type="ECO:0000313" key="1">
    <source>
        <dbReference type="EMBL" id="CAI4012791.1"/>
    </source>
</evidence>
<reference evidence="2" key="2">
    <citation type="submission" date="2024-04" db="EMBL/GenBank/DDBJ databases">
        <authorList>
            <person name="Chen Y."/>
            <person name="Shah S."/>
            <person name="Dougan E. K."/>
            <person name="Thang M."/>
            <person name="Chan C."/>
        </authorList>
    </citation>
    <scope>NUCLEOTIDE SEQUENCE [LARGE SCALE GENOMIC DNA]</scope>
</reference>
<keyword evidence="3" id="KW-1185">Reference proteome</keyword>
<dbReference type="AlphaFoldDB" id="A0A9P1GG48"/>
<name>A0A9P1GG48_9DINO</name>
<proteinExistence type="predicted"/>
<evidence type="ECO:0000313" key="3">
    <source>
        <dbReference type="Proteomes" id="UP001152797"/>
    </source>
</evidence>
<gene>
    <name evidence="1" type="ORF">C1SCF055_LOCUS37818</name>
</gene>
<comment type="caution">
    <text evidence="1">The sequence shown here is derived from an EMBL/GenBank/DDBJ whole genome shotgun (WGS) entry which is preliminary data.</text>
</comment>
<organism evidence="1">
    <name type="scientific">Cladocopium goreaui</name>
    <dbReference type="NCBI Taxonomy" id="2562237"/>
    <lineage>
        <taxon>Eukaryota</taxon>
        <taxon>Sar</taxon>
        <taxon>Alveolata</taxon>
        <taxon>Dinophyceae</taxon>
        <taxon>Suessiales</taxon>
        <taxon>Symbiodiniaceae</taxon>
        <taxon>Cladocopium</taxon>
    </lineage>
</organism>
<accession>A0A9P1GG48</accession>
<protein>
    <submittedName>
        <fullName evidence="1">Uncharacterized protein</fullName>
    </submittedName>
</protein>
<dbReference type="EMBL" id="CAMXCT030005588">
    <property type="protein sequence ID" value="CAL4800103.1"/>
    <property type="molecule type" value="Genomic_DNA"/>
</dbReference>
<dbReference type="Proteomes" id="UP001152797">
    <property type="component" value="Unassembled WGS sequence"/>
</dbReference>